<reference evidence="3" key="1">
    <citation type="submission" date="2016-03" db="EMBL/GenBank/DDBJ databases">
        <authorList>
            <person name="Devillers Hugo."/>
        </authorList>
    </citation>
    <scope>NUCLEOTIDE SEQUENCE [LARGE SCALE GENOMIC DNA]</scope>
</reference>
<keyword evidence="1" id="KW-1133">Transmembrane helix</keyword>
<sequence length="53" mass="5957">MGFFNNNSVIVLIQRLFRRPADAAMWLFTGMIVVGTLYTMLGTGPQPKRGRGR</sequence>
<dbReference type="EMBL" id="LT598483">
    <property type="protein sequence ID" value="SCU77591.1"/>
    <property type="molecule type" value="Genomic_DNA"/>
</dbReference>
<name>A0A1G4IMH6_9SACH</name>
<organism evidence="2 3">
    <name type="scientific">Lachancea meyersii CBS 8951</name>
    <dbReference type="NCBI Taxonomy" id="1266667"/>
    <lineage>
        <taxon>Eukaryota</taxon>
        <taxon>Fungi</taxon>
        <taxon>Dikarya</taxon>
        <taxon>Ascomycota</taxon>
        <taxon>Saccharomycotina</taxon>
        <taxon>Saccharomycetes</taxon>
        <taxon>Saccharomycetales</taxon>
        <taxon>Saccharomycetaceae</taxon>
        <taxon>Lachancea</taxon>
    </lineage>
</organism>
<protein>
    <submittedName>
        <fullName evidence="2">LAME_0A01618g1_1</fullName>
    </submittedName>
</protein>
<evidence type="ECO:0000313" key="2">
    <source>
        <dbReference type="EMBL" id="SCU77591.1"/>
    </source>
</evidence>
<evidence type="ECO:0000313" key="3">
    <source>
        <dbReference type="Proteomes" id="UP000191144"/>
    </source>
</evidence>
<keyword evidence="3" id="KW-1185">Reference proteome</keyword>
<keyword evidence="1" id="KW-0472">Membrane</keyword>
<feature type="transmembrane region" description="Helical" evidence="1">
    <location>
        <begin position="23"/>
        <end position="41"/>
    </location>
</feature>
<gene>
    <name evidence="2" type="ORF">LAME_0A01618G</name>
</gene>
<dbReference type="Proteomes" id="UP000191144">
    <property type="component" value="Chromosome A"/>
</dbReference>
<proteinExistence type="predicted"/>
<dbReference type="AlphaFoldDB" id="A0A1G4IMH6"/>
<accession>A0A1G4IMH6</accession>
<evidence type="ECO:0000256" key="1">
    <source>
        <dbReference type="SAM" id="Phobius"/>
    </source>
</evidence>
<dbReference type="OrthoDB" id="4030176at2759"/>
<keyword evidence="1" id="KW-0812">Transmembrane</keyword>